<dbReference type="EMBL" id="BAAAYK010000017">
    <property type="protein sequence ID" value="GAA3353487.1"/>
    <property type="molecule type" value="Genomic_DNA"/>
</dbReference>
<comment type="caution">
    <text evidence="3">The sequence shown here is derived from an EMBL/GenBank/DDBJ whole genome shotgun (WGS) entry which is preliminary data.</text>
</comment>
<evidence type="ECO:0000313" key="4">
    <source>
        <dbReference type="Proteomes" id="UP001500483"/>
    </source>
</evidence>
<evidence type="ECO:0000259" key="2">
    <source>
        <dbReference type="Pfam" id="PF13312"/>
    </source>
</evidence>
<accession>A0ABP6RJU5</accession>
<dbReference type="InterPro" id="IPR025289">
    <property type="entry name" value="DUF4081"/>
</dbReference>
<evidence type="ECO:0000313" key="3">
    <source>
        <dbReference type="EMBL" id="GAA3353487.1"/>
    </source>
</evidence>
<dbReference type="Pfam" id="PF13312">
    <property type="entry name" value="DUF4081"/>
    <property type="match status" value="1"/>
</dbReference>
<keyword evidence="4" id="KW-1185">Reference proteome</keyword>
<feature type="compositionally biased region" description="Low complexity" evidence="1">
    <location>
        <begin position="107"/>
        <end position="117"/>
    </location>
</feature>
<evidence type="ECO:0000256" key="1">
    <source>
        <dbReference type="SAM" id="MobiDB-lite"/>
    </source>
</evidence>
<proteinExistence type="predicted"/>
<gene>
    <name evidence="3" type="ORF">GCM10020366_06960</name>
</gene>
<dbReference type="Proteomes" id="UP001500483">
    <property type="component" value="Unassembled WGS sequence"/>
</dbReference>
<feature type="region of interest" description="Disordered" evidence="1">
    <location>
        <begin position="78"/>
        <end position="131"/>
    </location>
</feature>
<name>A0ABP6RJU5_9PSEU</name>
<organism evidence="3 4">
    <name type="scientific">Saccharopolyspora gregorii</name>
    <dbReference type="NCBI Taxonomy" id="33914"/>
    <lineage>
        <taxon>Bacteria</taxon>
        <taxon>Bacillati</taxon>
        <taxon>Actinomycetota</taxon>
        <taxon>Actinomycetes</taxon>
        <taxon>Pseudonocardiales</taxon>
        <taxon>Pseudonocardiaceae</taxon>
        <taxon>Saccharopolyspora</taxon>
    </lineage>
</organism>
<feature type="domain" description="DUF4081" evidence="2">
    <location>
        <begin position="8"/>
        <end position="89"/>
    </location>
</feature>
<reference evidence="4" key="1">
    <citation type="journal article" date="2019" name="Int. J. Syst. Evol. Microbiol.">
        <title>The Global Catalogue of Microorganisms (GCM) 10K type strain sequencing project: providing services to taxonomists for standard genome sequencing and annotation.</title>
        <authorList>
            <consortium name="The Broad Institute Genomics Platform"/>
            <consortium name="The Broad Institute Genome Sequencing Center for Infectious Disease"/>
            <person name="Wu L."/>
            <person name="Ma J."/>
        </authorList>
    </citation>
    <scope>NUCLEOTIDE SEQUENCE [LARGE SCALE GENOMIC DNA]</scope>
    <source>
        <strain evidence="4">JCM 9687</strain>
    </source>
</reference>
<protein>
    <recommendedName>
        <fullName evidence="2">DUF4081 domain-containing protein</fullName>
    </recommendedName>
</protein>
<sequence length="131" mass="13919">MGLRQQARRALLLGVNLIPLSGGPDAMRAFADRVLRRRRVCSSLVGPAEQVLALWDELAGQWGPAREIREEQPLLVLTGAPPSAPTSRCARSGRTSWTGTCPPRSPCSPRRSASTRPGTAVPPGTGRASPS</sequence>